<dbReference type="SMART" id="SM00062">
    <property type="entry name" value="PBPb"/>
    <property type="match status" value="1"/>
</dbReference>
<dbReference type="SUPFAM" id="SSF53850">
    <property type="entry name" value="Periplasmic binding protein-like II"/>
    <property type="match status" value="1"/>
</dbReference>
<keyword evidence="5" id="KW-1185">Reference proteome</keyword>
<dbReference type="PROSITE" id="PS51257">
    <property type="entry name" value="PROKAR_LIPOPROTEIN"/>
    <property type="match status" value="1"/>
</dbReference>
<evidence type="ECO:0000259" key="3">
    <source>
        <dbReference type="SMART" id="SM00062"/>
    </source>
</evidence>
<feature type="domain" description="Solute-binding protein family 3/N-terminal" evidence="3">
    <location>
        <begin position="35"/>
        <end position="268"/>
    </location>
</feature>
<protein>
    <submittedName>
        <fullName evidence="4">Transporter substrate-binding domain-containing protein</fullName>
    </submittedName>
</protein>
<name>A0ABS9R8W8_9FIRM</name>
<dbReference type="PANTHER" id="PTHR35936:SF19">
    <property type="entry name" value="AMINO-ACID-BINDING PROTEIN YXEM-RELATED"/>
    <property type="match status" value="1"/>
</dbReference>
<evidence type="ECO:0000313" key="5">
    <source>
        <dbReference type="Proteomes" id="UP001202402"/>
    </source>
</evidence>
<accession>A0ABS9R8W8</accession>
<sequence length="271" mass="29739">MKKLLTAVLACTLLLSGCGSSEPERAVSQTTGKTYFKVGMDCDDAPFNSQTKQQTSSSVIISDDSYSVGYDVNIARKLAETMGEEIQVKKISRDTLKDSLDKYDIDVIISALSPSEALKKEMDFTKPYYSSERVLVVRKDDKAAKYKDIAQFKGLKVAALANSSFDDAINEIKEVKHADALKNTTELVKALTDKKVDAIVVGKESAQSIVKKNKDLVVVTPDEKKGFSTKADYVIGVKKGTTDEDFFENLQKALDGISKEDKETFMKAAIA</sequence>
<keyword evidence="1 2" id="KW-0732">Signal</keyword>
<evidence type="ECO:0000313" key="4">
    <source>
        <dbReference type="EMBL" id="MCH4286105.1"/>
    </source>
</evidence>
<dbReference type="Proteomes" id="UP001202402">
    <property type="component" value="Unassembled WGS sequence"/>
</dbReference>
<dbReference type="InterPro" id="IPR001638">
    <property type="entry name" value="Solute-binding_3/MltF_N"/>
</dbReference>
<proteinExistence type="predicted"/>
<dbReference type="EMBL" id="JAKVPQ010000011">
    <property type="protein sequence ID" value="MCH4286105.1"/>
    <property type="molecule type" value="Genomic_DNA"/>
</dbReference>
<organism evidence="4 5">
    <name type="scientific">Amedibacillus hominis</name>
    <dbReference type="NCBI Taxonomy" id="2897776"/>
    <lineage>
        <taxon>Bacteria</taxon>
        <taxon>Bacillati</taxon>
        <taxon>Bacillota</taxon>
        <taxon>Erysipelotrichia</taxon>
        <taxon>Erysipelotrichales</taxon>
        <taxon>Erysipelotrichaceae</taxon>
        <taxon>Amedibacillus</taxon>
    </lineage>
</organism>
<feature type="signal peptide" evidence="2">
    <location>
        <begin position="1"/>
        <end position="21"/>
    </location>
</feature>
<gene>
    <name evidence="4" type="ORF">LQE99_13340</name>
</gene>
<dbReference type="Pfam" id="PF00497">
    <property type="entry name" value="SBP_bac_3"/>
    <property type="match status" value="1"/>
</dbReference>
<comment type="caution">
    <text evidence="4">The sequence shown here is derived from an EMBL/GenBank/DDBJ whole genome shotgun (WGS) entry which is preliminary data.</text>
</comment>
<feature type="chain" id="PRO_5046545714" evidence="2">
    <location>
        <begin position="22"/>
        <end position="271"/>
    </location>
</feature>
<dbReference type="RefSeq" id="WP_240607490.1">
    <property type="nucleotide sequence ID" value="NZ_JAKVPQ010000011.1"/>
</dbReference>
<dbReference type="Gene3D" id="3.40.190.10">
    <property type="entry name" value="Periplasmic binding protein-like II"/>
    <property type="match status" value="2"/>
</dbReference>
<evidence type="ECO:0000256" key="2">
    <source>
        <dbReference type="SAM" id="SignalP"/>
    </source>
</evidence>
<dbReference type="PANTHER" id="PTHR35936">
    <property type="entry name" value="MEMBRANE-BOUND LYTIC MUREIN TRANSGLYCOSYLASE F"/>
    <property type="match status" value="1"/>
</dbReference>
<evidence type="ECO:0000256" key="1">
    <source>
        <dbReference type="ARBA" id="ARBA00022729"/>
    </source>
</evidence>
<reference evidence="4 5" key="1">
    <citation type="submission" date="2022-02" db="EMBL/GenBank/DDBJ databases">
        <title>Genome of Erysipelotrichaceae sp. nov. NSJ-176 isolated from human feces.</title>
        <authorList>
            <person name="Abdugheni R."/>
        </authorList>
    </citation>
    <scope>NUCLEOTIDE SEQUENCE [LARGE SCALE GENOMIC DNA]</scope>
    <source>
        <strain evidence="4 5">NSJ-176</strain>
    </source>
</reference>